<evidence type="ECO:0000313" key="3">
    <source>
        <dbReference type="EMBL" id="KTD07075.1"/>
    </source>
</evidence>
<feature type="domain" description="GIY-YIG" evidence="2">
    <location>
        <begin position="8"/>
        <end position="85"/>
    </location>
</feature>
<dbReference type="SUPFAM" id="SSF82771">
    <property type="entry name" value="GIY-YIG endonuclease"/>
    <property type="match status" value="1"/>
</dbReference>
<organism evidence="3 4">
    <name type="scientific">Legionella jamestowniensis</name>
    <dbReference type="NCBI Taxonomy" id="455"/>
    <lineage>
        <taxon>Bacteria</taxon>
        <taxon>Pseudomonadati</taxon>
        <taxon>Pseudomonadota</taxon>
        <taxon>Gammaproteobacteria</taxon>
        <taxon>Legionellales</taxon>
        <taxon>Legionellaceae</taxon>
        <taxon>Legionella</taxon>
    </lineage>
</organism>
<dbReference type="PATRIC" id="fig|455.5.peg.1342"/>
<dbReference type="CDD" id="cd10456">
    <property type="entry name" value="GIY-YIG_UPF0213"/>
    <property type="match status" value="1"/>
</dbReference>
<dbReference type="PANTHER" id="PTHR34477">
    <property type="entry name" value="UPF0213 PROTEIN YHBQ"/>
    <property type="match status" value="1"/>
</dbReference>
<dbReference type="Proteomes" id="UP000054715">
    <property type="component" value="Unassembled WGS sequence"/>
</dbReference>
<accession>A0A0W0UGV8</accession>
<protein>
    <submittedName>
        <fullName evidence="3">Nuclease</fullName>
    </submittedName>
</protein>
<dbReference type="OrthoDB" id="9797095at2"/>
<name>A0A0W0UGV8_9GAMM</name>
<dbReference type="EMBL" id="LNYG01000013">
    <property type="protein sequence ID" value="KTD07075.1"/>
    <property type="molecule type" value="Genomic_DNA"/>
</dbReference>
<dbReference type="PANTHER" id="PTHR34477:SF1">
    <property type="entry name" value="UPF0213 PROTEIN YHBQ"/>
    <property type="match status" value="1"/>
</dbReference>
<dbReference type="InterPro" id="IPR035901">
    <property type="entry name" value="GIY-YIG_endonuc_sf"/>
</dbReference>
<dbReference type="PROSITE" id="PS50164">
    <property type="entry name" value="GIY_YIG"/>
    <property type="match status" value="1"/>
</dbReference>
<evidence type="ECO:0000256" key="1">
    <source>
        <dbReference type="ARBA" id="ARBA00007435"/>
    </source>
</evidence>
<dbReference type="Pfam" id="PF01541">
    <property type="entry name" value="GIY-YIG"/>
    <property type="match status" value="1"/>
</dbReference>
<dbReference type="InterPro" id="IPR050190">
    <property type="entry name" value="UPF0213_domain"/>
</dbReference>
<comment type="caution">
    <text evidence="3">The sequence shown here is derived from an EMBL/GenBank/DDBJ whole genome shotgun (WGS) entry which is preliminary data.</text>
</comment>
<reference evidence="3 4" key="1">
    <citation type="submission" date="2015-11" db="EMBL/GenBank/DDBJ databases">
        <title>Genomic analysis of 38 Legionella species identifies large and diverse effector repertoires.</title>
        <authorList>
            <person name="Burstein D."/>
            <person name="Amaro F."/>
            <person name="Zusman T."/>
            <person name="Lifshitz Z."/>
            <person name="Cohen O."/>
            <person name="Gilbert J.A."/>
            <person name="Pupko T."/>
            <person name="Shuman H.A."/>
            <person name="Segal G."/>
        </authorList>
    </citation>
    <scope>NUCLEOTIDE SEQUENCE [LARGE SCALE GENOMIC DNA]</scope>
    <source>
        <strain evidence="3 4">JA-26-G1-E2</strain>
    </source>
</reference>
<proteinExistence type="inferred from homology"/>
<dbReference type="RefSeq" id="WP_058449291.1">
    <property type="nucleotide sequence ID" value="NZ_CAAAJF010000007.1"/>
</dbReference>
<evidence type="ECO:0000259" key="2">
    <source>
        <dbReference type="PROSITE" id="PS50164"/>
    </source>
</evidence>
<sequence>MSTRNDSASYWVYILLCANNTYYTGITNNLDKRFKSHVDGSSKCKYTRSFKPIKISQTWEVSEGKAKALKIERYIKQLSRVEKEIIIAEPLSLQSIFNL</sequence>
<dbReference type="InterPro" id="IPR000305">
    <property type="entry name" value="GIY-YIG_endonuc"/>
</dbReference>
<dbReference type="SMART" id="SM00465">
    <property type="entry name" value="GIYc"/>
    <property type="match status" value="1"/>
</dbReference>
<dbReference type="Gene3D" id="3.40.1440.10">
    <property type="entry name" value="GIY-YIG endonuclease"/>
    <property type="match status" value="1"/>
</dbReference>
<gene>
    <name evidence="3" type="ORF">Ljam_1270</name>
</gene>
<dbReference type="AlphaFoldDB" id="A0A0W0UGV8"/>
<comment type="similarity">
    <text evidence="1">Belongs to the UPF0213 family.</text>
</comment>
<evidence type="ECO:0000313" key="4">
    <source>
        <dbReference type="Proteomes" id="UP000054715"/>
    </source>
</evidence>